<dbReference type="GO" id="GO:0005737">
    <property type="term" value="C:cytoplasm"/>
    <property type="evidence" value="ECO:0007669"/>
    <property type="project" value="InterPro"/>
</dbReference>
<sequence>MKLWLLRHGHAQAEARTDAQRELTPYGREEVLQSLEHLRGCSLDAIFVSPYIRAQQTAVLVVEGLALQCPLQTVPWLTPDSDPRESLAKLQRLAGHNVLLVSHQPFIGALGGLLVHGHRQQPLAMHTASLALLDGEELLAGLMNLQLLAHPDVR</sequence>
<dbReference type="RefSeq" id="WP_073267599.1">
    <property type="nucleotide sequence ID" value="NZ_FRBQ01000008.1"/>
</dbReference>
<dbReference type="SMART" id="SM00855">
    <property type="entry name" value="PGAM"/>
    <property type="match status" value="1"/>
</dbReference>
<dbReference type="GO" id="GO:0101006">
    <property type="term" value="F:protein histidine phosphatase activity"/>
    <property type="evidence" value="ECO:0007669"/>
    <property type="project" value="InterPro"/>
</dbReference>
<protein>
    <submittedName>
        <fullName evidence="1">Phosphohistidine phosphatase, SixA</fullName>
    </submittedName>
</protein>
<dbReference type="Gene3D" id="3.40.50.1240">
    <property type="entry name" value="Phosphoglycerate mutase-like"/>
    <property type="match status" value="1"/>
</dbReference>
<dbReference type="Pfam" id="PF00300">
    <property type="entry name" value="His_Phos_1"/>
    <property type="match status" value="1"/>
</dbReference>
<dbReference type="InterPro" id="IPR029033">
    <property type="entry name" value="His_PPase_superfam"/>
</dbReference>
<accession>A0A1M7LVT1</accession>
<proteinExistence type="predicted"/>
<dbReference type="AlphaFoldDB" id="A0A1M7LVT1"/>
<dbReference type="OrthoDB" id="92610at2"/>
<evidence type="ECO:0000313" key="2">
    <source>
        <dbReference type="Proteomes" id="UP000184305"/>
    </source>
</evidence>
<dbReference type="InterPro" id="IPR013078">
    <property type="entry name" value="His_Pase_superF_clade-1"/>
</dbReference>
<name>A0A1M7LVT1_9GAMM</name>
<dbReference type="EMBL" id="FRBQ01000008">
    <property type="protein sequence ID" value="SHM82337.1"/>
    <property type="molecule type" value="Genomic_DNA"/>
</dbReference>
<dbReference type="CDD" id="cd07067">
    <property type="entry name" value="HP_PGM_like"/>
    <property type="match status" value="1"/>
</dbReference>
<gene>
    <name evidence="1" type="ORF">SAMN05216288_4408</name>
</gene>
<keyword evidence="2" id="KW-1185">Reference proteome</keyword>
<organism evidence="1 2">
    <name type="scientific">Phytopseudomonas punonensis</name>
    <dbReference type="NCBI Taxonomy" id="1220495"/>
    <lineage>
        <taxon>Bacteria</taxon>
        <taxon>Pseudomonadati</taxon>
        <taxon>Pseudomonadota</taxon>
        <taxon>Gammaproteobacteria</taxon>
        <taxon>Pseudomonadales</taxon>
        <taxon>Pseudomonadaceae</taxon>
        <taxon>Phytopseudomonas</taxon>
    </lineage>
</organism>
<dbReference type="STRING" id="1220495.SAMN05216288_4408"/>
<dbReference type="Proteomes" id="UP000184305">
    <property type="component" value="Unassembled WGS sequence"/>
</dbReference>
<dbReference type="NCBIfam" id="TIGR00249">
    <property type="entry name" value="sixA"/>
    <property type="match status" value="1"/>
</dbReference>
<reference evidence="2" key="1">
    <citation type="submission" date="2016-11" db="EMBL/GenBank/DDBJ databases">
        <authorList>
            <person name="Varghese N."/>
            <person name="Submissions S."/>
        </authorList>
    </citation>
    <scope>NUCLEOTIDE SEQUENCE [LARGE SCALE GENOMIC DNA]</scope>
    <source>
        <strain evidence="2">CECT 8089</strain>
    </source>
</reference>
<dbReference type="SUPFAM" id="SSF53254">
    <property type="entry name" value="Phosphoglycerate mutase-like"/>
    <property type="match status" value="1"/>
</dbReference>
<evidence type="ECO:0000313" key="1">
    <source>
        <dbReference type="EMBL" id="SHM82337.1"/>
    </source>
</evidence>
<dbReference type="InterPro" id="IPR004449">
    <property type="entry name" value="SixA"/>
</dbReference>